<reference evidence="1" key="1">
    <citation type="journal article" date="2019" name="bioRxiv">
        <title>The Genome of the Zebra Mussel, Dreissena polymorpha: A Resource for Invasive Species Research.</title>
        <authorList>
            <person name="McCartney M.A."/>
            <person name="Auch B."/>
            <person name="Kono T."/>
            <person name="Mallez S."/>
            <person name="Zhang Y."/>
            <person name="Obille A."/>
            <person name="Becker A."/>
            <person name="Abrahante J.E."/>
            <person name="Garbe J."/>
            <person name="Badalamenti J.P."/>
            <person name="Herman A."/>
            <person name="Mangelson H."/>
            <person name="Liachko I."/>
            <person name="Sullivan S."/>
            <person name="Sone E.D."/>
            <person name="Koren S."/>
            <person name="Silverstein K.A.T."/>
            <person name="Beckman K.B."/>
            <person name="Gohl D.M."/>
        </authorList>
    </citation>
    <scope>NUCLEOTIDE SEQUENCE</scope>
    <source>
        <strain evidence="1">Duluth1</strain>
        <tissue evidence="1">Whole animal</tissue>
    </source>
</reference>
<evidence type="ECO:0000313" key="1">
    <source>
        <dbReference type="EMBL" id="KAH3797165.1"/>
    </source>
</evidence>
<organism evidence="1 2">
    <name type="scientific">Dreissena polymorpha</name>
    <name type="common">Zebra mussel</name>
    <name type="synonym">Mytilus polymorpha</name>
    <dbReference type="NCBI Taxonomy" id="45954"/>
    <lineage>
        <taxon>Eukaryota</taxon>
        <taxon>Metazoa</taxon>
        <taxon>Spiralia</taxon>
        <taxon>Lophotrochozoa</taxon>
        <taxon>Mollusca</taxon>
        <taxon>Bivalvia</taxon>
        <taxon>Autobranchia</taxon>
        <taxon>Heteroconchia</taxon>
        <taxon>Euheterodonta</taxon>
        <taxon>Imparidentia</taxon>
        <taxon>Neoheterodontei</taxon>
        <taxon>Myida</taxon>
        <taxon>Dreissenoidea</taxon>
        <taxon>Dreissenidae</taxon>
        <taxon>Dreissena</taxon>
    </lineage>
</organism>
<comment type="caution">
    <text evidence="1">The sequence shown here is derived from an EMBL/GenBank/DDBJ whole genome shotgun (WGS) entry which is preliminary data.</text>
</comment>
<dbReference type="Proteomes" id="UP000828390">
    <property type="component" value="Unassembled WGS sequence"/>
</dbReference>
<gene>
    <name evidence="1" type="ORF">DPMN_150740</name>
</gene>
<reference evidence="1" key="2">
    <citation type="submission" date="2020-11" db="EMBL/GenBank/DDBJ databases">
        <authorList>
            <person name="McCartney M.A."/>
            <person name="Auch B."/>
            <person name="Kono T."/>
            <person name="Mallez S."/>
            <person name="Becker A."/>
            <person name="Gohl D.M."/>
            <person name="Silverstein K.A.T."/>
            <person name="Koren S."/>
            <person name="Bechman K.B."/>
            <person name="Herman A."/>
            <person name="Abrahante J.E."/>
            <person name="Garbe J."/>
        </authorList>
    </citation>
    <scope>NUCLEOTIDE SEQUENCE</scope>
    <source>
        <strain evidence="1">Duluth1</strain>
        <tissue evidence="1">Whole animal</tissue>
    </source>
</reference>
<protein>
    <submittedName>
        <fullName evidence="1">Uncharacterized protein</fullName>
    </submittedName>
</protein>
<dbReference type="EMBL" id="JAIWYP010000007">
    <property type="protein sequence ID" value="KAH3797165.1"/>
    <property type="molecule type" value="Genomic_DNA"/>
</dbReference>
<sequence>MLLSDPEAFHLGSSRRCVLDYYQLWHSLAKGLYAMAPVSASGFLPAKKSKNTLET</sequence>
<dbReference type="AlphaFoldDB" id="A0A9D4J3L8"/>
<name>A0A9D4J3L8_DREPO</name>
<proteinExistence type="predicted"/>
<accession>A0A9D4J3L8</accession>
<evidence type="ECO:0000313" key="2">
    <source>
        <dbReference type="Proteomes" id="UP000828390"/>
    </source>
</evidence>
<keyword evidence="2" id="KW-1185">Reference proteome</keyword>